<dbReference type="InterPro" id="IPR050090">
    <property type="entry name" value="Tyrosine_recombinase_XerCD"/>
</dbReference>
<dbReference type="EMBL" id="OANU01000165">
    <property type="protein sequence ID" value="SNX50886.1"/>
    <property type="molecule type" value="Genomic_DNA"/>
</dbReference>
<keyword evidence="1" id="KW-0229">DNA integration</keyword>
<accession>A0A240EQJ6</accession>
<dbReference type="PANTHER" id="PTHR30349">
    <property type="entry name" value="PHAGE INTEGRASE-RELATED"/>
    <property type="match status" value="1"/>
</dbReference>
<gene>
    <name evidence="4" type="primary">xerC_8</name>
    <name evidence="4" type="ORF">VTH8203_04560</name>
</gene>
<dbReference type="GO" id="GO:0006310">
    <property type="term" value="P:DNA recombination"/>
    <property type="evidence" value="ECO:0007669"/>
    <property type="project" value="UniProtKB-KW"/>
</dbReference>
<keyword evidence="5" id="KW-1185">Reference proteome</keyword>
<dbReference type="GO" id="GO:0015074">
    <property type="term" value="P:DNA integration"/>
    <property type="evidence" value="ECO:0007669"/>
    <property type="project" value="UniProtKB-KW"/>
</dbReference>
<feature type="domain" description="Tyr recombinase" evidence="3">
    <location>
        <begin position="1"/>
        <end position="171"/>
    </location>
</feature>
<dbReference type="InterPro" id="IPR011010">
    <property type="entry name" value="DNA_brk_join_enz"/>
</dbReference>
<organism evidence="4 5">
    <name type="scientific">Vibrio thalassae</name>
    <dbReference type="NCBI Taxonomy" id="1243014"/>
    <lineage>
        <taxon>Bacteria</taxon>
        <taxon>Pseudomonadati</taxon>
        <taxon>Pseudomonadota</taxon>
        <taxon>Gammaproteobacteria</taxon>
        <taxon>Vibrionales</taxon>
        <taxon>Vibrionaceae</taxon>
        <taxon>Vibrio</taxon>
    </lineage>
</organism>
<dbReference type="InterPro" id="IPR013762">
    <property type="entry name" value="Integrase-like_cat_sf"/>
</dbReference>
<dbReference type="PROSITE" id="PS51898">
    <property type="entry name" value="TYR_RECOMBINASE"/>
    <property type="match status" value="1"/>
</dbReference>
<dbReference type="InterPro" id="IPR002104">
    <property type="entry name" value="Integrase_catalytic"/>
</dbReference>
<proteinExistence type="predicted"/>
<name>A0A240EQJ6_9VIBR</name>
<dbReference type="PANTHER" id="PTHR30349:SF64">
    <property type="entry name" value="PROPHAGE INTEGRASE INTD-RELATED"/>
    <property type="match status" value="1"/>
</dbReference>
<dbReference type="Gene3D" id="1.10.443.10">
    <property type="entry name" value="Intergrase catalytic core"/>
    <property type="match status" value="1"/>
</dbReference>
<dbReference type="Proteomes" id="UP000219336">
    <property type="component" value="Unassembled WGS sequence"/>
</dbReference>
<dbReference type="GO" id="GO:0003677">
    <property type="term" value="F:DNA binding"/>
    <property type="evidence" value="ECO:0007669"/>
    <property type="project" value="InterPro"/>
</dbReference>
<reference evidence="5" key="1">
    <citation type="submission" date="2016-06" db="EMBL/GenBank/DDBJ databases">
        <authorList>
            <person name="Rodrigo-Torres L."/>
            <person name="Arahal R.D."/>
            <person name="Lucena T."/>
        </authorList>
    </citation>
    <scope>NUCLEOTIDE SEQUENCE [LARGE SCALE GENOMIC DNA]</scope>
    <source>
        <strain evidence="5">CECT8203</strain>
    </source>
</reference>
<evidence type="ECO:0000256" key="1">
    <source>
        <dbReference type="ARBA" id="ARBA00022908"/>
    </source>
</evidence>
<dbReference type="Pfam" id="PF00589">
    <property type="entry name" value="Phage_integrase"/>
    <property type="match status" value="1"/>
</dbReference>
<sequence length="187" mass="21162">MTPSQVATLISHTHQLRYQVFFLTLYSMGLRLGEGLNLTVNDIDAQTMHVHIRNGKGGKDRLVPLPNRTLHALRAYWQTHRHPSWLFPGKGSHLDNPMERGGVQKAMKRVLKQCGINKHISPHSLRHCFATHLLEQGVDLRSLQVLLGHASLNTTARYTRMTQQKHRDAALAINQMADALSITWEVA</sequence>
<evidence type="ECO:0000256" key="2">
    <source>
        <dbReference type="ARBA" id="ARBA00023172"/>
    </source>
</evidence>
<dbReference type="AlphaFoldDB" id="A0A240EQJ6"/>
<evidence type="ECO:0000313" key="5">
    <source>
        <dbReference type="Proteomes" id="UP000219336"/>
    </source>
</evidence>
<protein>
    <submittedName>
        <fullName evidence="4">Tyrosine recombinase XerC</fullName>
    </submittedName>
</protein>
<dbReference type="SUPFAM" id="SSF56349">
    <property type="entry name" value="DNA breaking-rejoining enzymes"/>
    <property type="match status" value="1"/>
</dbReference>
<keyword evidence="2" id="KW-0233">DNA recombination</keyword>
<evidence type="ECO:0000313" key="4">
    <source>
        <dbReference type="EMBL" id="SNX50886.1"/>
    </source>
</evidence>
<evidence type="ECO:0000259" key="3">
    <source>
        <dbReference type="PROSITE" id="PS51898"/>
    </source>
</evidence>